<evidence type="ECO:0000313" key="1">
    <source>
        <dbReference type="EMBL" id="SUM81524.1"/>
    </source>
</evidence>
<dbReference type="Proteomes" id="UP000254707">
    <property type="component" value="Unassembled WGS sequence"/>
</dbReference>
<reference evidence="1 2" key="1">
    <citation type="submission" date="2018-06" db="EMBL/GenBank/DDBJ databases">
        <authorList>
            <consortium name="Pathogen Informatics"/>
            <person name="Doyle S."/>
        </authorList>
    </citation>
    <scope>NUCLEOTIDE SEQUENCE [LARGE SCALE GENOMIC DNA]</scope>
    <source>
        <strain evidence="1 2">NCTC7688</strain>
    </source>
</reference>
<name>A0A380HHD7_STASA</name>
<sequence length="77" mass="8865">MDKKDLIAPEQYNIVSEIEKFATDAMKKAVIFEDASGETKEITYKQLIKHANKVGNMFFKTWTTKRRQSLSDDAALH</sequence>
<dbReference type="GO" id="GO:0016874">
    <property type="term" value="F:ligase activity"/>
    <property type="evidence" value="ECO:0007669"/>
    <property type="project" value="UniProtKB-KW"/>
</dbReference>
<protein>
    <submittedName>
        <fullName evidence="1">Acetate-CoA ligase</fullName>
    </submittedName>
</protein>
<dbReference type="EMBL" id="UHED01000001">
    <property type="protein sequence ID" value="SUM81524.1"/>
    <property type="molecule type" value="Genomic_DNA"/>
</dbReference>
<proteinExistence type="predicted"/>
<gene>
    <name evidence="1" type="ORF">NCTC7688_00007</name>
</gene>
<organism evidence="1 2">
    <name type="scientific">Staphylococcus saprophyticus</name>
    <dbReference type="NCBI Taxonomy" id="29385"/>
    <lineage>
        <taxon>Bacteria</taxon>
        <taxon>Bacillati</taxon>
        <taxon>Bacillota</taxon>
        <taxon>Bacilli</taxon>
        <taxon>Bacillales</taxon>
        <taxon>Staphylococcaceae</taxon>
        <taxon>Staphylococcus</taxon>
    </lineage>
</organism>
<accession>A0A380HHD7</accession>
<evidence type="ECO:0000313" key="2">
    <source>
        <dbReference type="Proteomes" id="UP000254707"/>
    </source>
</evidence>
<dbReference type="AlphaFoldDB" id="A0A380HHD7"/>
<keyword evidence="1" id="KW-0436">Ligase</keyword>